<organism evidence="8 9">
    <name type="scientific">Pendulispora brunnea</name>
    <dbReference type="NCBI Taxonomy" id="2905690"/>
    <lineage>
        <taxon>Bacteria</taxon>
        <taxon>Pseudomonadati</taxon>
        <taxon>Myxococcota</taxon>
        <taxon>Myxococcia</taxon>
        <taxon>Myxococcales</taxon>
        <taxon>Sorangiineae</taxon>
        <taxon>Pendulisporaceae</taxon>
        <taxon>Pendulispora</taxon>
    </lineage>
</organism>
<feature type="domain" description="Protein kinase" evidence="7">
    <location>
        <begin position="58"/>
        <end position="329"/>
    </location>
</feature>
<dbReference type="SMART" id="SM00220">
    <property type="entry name" value="S_TKc"/>
    <property type="match status" value="1"/>
</dbReference>
<proteinExistence type="predicted"/>
<dbReference type="RefSeq" id="WP_394841038.1">
    <property type="nucleotide sequence ID" value="NZ_CP089982.1"/>
</dbReference>
<name>A0ABZ2K261_9BACT</name>
<keyword evidence="9" id="KW-1185">Reference proteome</keyword>
<sequence length="408" mass="44221">MSAVEKKQNPPDTWRRPRGNGATLDEPTHTGVRTSSRKIADEEGKSPVRPGEVIAAKYRVERIIGSGDMGVVVAARHVQLGFLVAIKFMHPEAVNSPHAAKRFFREARAVARLRGEYATRVRDFGTLASGPPYIVMDLLEGSDLESLLQKRGALPVSEAVAYVLDACAAMDEAHQAGIVHRDLKPKNLFLTRRPDGTPLVKVLDFGISKLAATEEDRAGSPTRTGSILGSPGFMSPEQIRDSKRVDARADIYGLGAVLYYLLANDYPFAAVGVSELFGKILYDPPRSLRDRRPDVPVALEAVVGRCLQKKATDRYSNVKELMAALREAMDRSSDSLEQTVVDAPFVRAYVAPGAATVAIQPRLHARARLGALVIAGAITSVLLGALLARCVEPSIQPSPPTPHHTTTR</sequence>
<evidence type="ECO:0000313" key="8">
    <source>
        <dbReference type="EMBL" id="WXA90426.1"/>
    </source>
</evidence>
<feature type="binding site" evidence="5">
    <location>
        <position position="87"/>
    </location>
    <ligand>
        <name>ATP</name>
        <dbReference type="ChEBI" id="CHEBI:30616"/>
    </ligand>
</feature>
<dbReference type="InterPro" id="IPR011009">
    <property type="entry name" value="Kinase-like_dom_sf"/>
</dbReference>
<evidence type="ECO:0000256" key="4">
    <source>
        <dbReference type="ARBA" id="ARBA00022840"/>
    </source>
</evidence>
<reference evidence="8 9" key="1">
    <citation type="submission" date="2021-12" db="EMBL/GenBank/DDBJ databases">
        <title>Discovery of the Pendulisporaceae a myxobacterial family with distinct sporulation behavior and unique specialized metabolism.</title>
        <authorList>
            <person name="Garcia R."/>
            <person name="Popoff A."/>
            <person name="Bader C.D."/>
            <person name="Loehr J."/>
            <person name="Walesch S."/>
            <person name="Walt C."/>
            <person name="Boldt J."/>
            <person name="Bunk B."/>
            <person name="Haeckl F.J.F.P.J."/>
            <person name="Gunesch A.P."/>
            <person name="Birkelbach J."/>
            <person name="Nuebel U."/>
            <person name="Pietschmann T."/>
            <person name="Bach T."/>
            <person name="Mueller R."/>
        </authorList>
    </citation>
    <scope>NUCLEOTIDE SEQUENCE [LARGE SCALE GENOMIC DNA]</scope>
    <source>
        <strain evidence="8 9">MSr12523</strain>
    </source>
</reference>
<dbReference type="PANTHER" id="PTHR43289:SF6">
    <property type="entry name" value="SERINE_THREONINE-PROTEIN KINASE NEKL-3"/>
    <property type="match status" value="1"/>
</dbReference>
<evidence type="ECO:0000256" key="1">
    <source>
        <dbReference type="ARBA" id="ARBA00022679"/>
    </source>
</evidence>
<keyword evidence="2 5" id="KW-0547">Nucleotide-binding</keyword>
<accession>A0ABZ2K261</accession>
<dbReference type="PROSITE" id="PS00108">
    <property type="entry name" value="PROTEIN_KINASE_ST"/>
    <property type="match status" value="1"/>
</dbReference>
<feature type="compositionally biased region" description="Basic and acidic residues" evidence="6">
    <location>
        <begin position="1"/>
        <end position="15"/>
    </location>
</feature>
<evidence type="ECO:0000259" key="7">
    <source>
        <dbReference type="PROSITE" id="PS50011"/>
    </source>
</evidence>
<dbReference type="EMBL" id="CP089982">
    <property type="protein sequence ID" value="WXA90426.1"/>
    <property type="molecule type" value="Genomic_DNA"/>
</dbReference>
<dbReference type="PROSITE" id="PS00107">
    <property type="entry name" value="PROTEIN_KINASE_ATP"/>
    <property type="match status" value="1"/>
</dbReference>
<evidence type="ECO:0000313" key="9">
    <source>
        <dbReference type="Proteomes" id="UP001379533"/>
    </source>
</evidence>
<dbReference type="InterPro" id="IPR008271">
    <property type="entry name" value="Ser/Thr_kinase_AS"/>
</dbReference>
<dbReference type="InterPro" id="IPR000719">
    <property type="entry name" value="Prot_kinase_dom"/>
</dbReference>
<dbReference type="Proteomes" id="UP001379533">
    <property type="component" value="Chromosome"/>
</dbReference>
<feature type="region of interest" description="Disordered" evidence="6">
    <location>
        <begin position="1"/>
        <end position="46"/>
    </location>
</feature>
<dbReference type="Gene3D" id="1.10.510.10">
    <property type="entry name" value="Transferase(Phosphotransferase) domain 1"/>
    <property type="match status" value="1"/>
</dbReference>
<dbReference type="SUPFAM" id="SSF56112">
    <property type="entry name" value="Protein kinase-like (PK-like)"/>
    <property type="match status" value="1"/>
</dbReference>
<dbReference type="PANTHER" id="PTHR43289">
    <property type="entry name" value="MITOGEN-ACTIVATED PROTEIN KINASE KINASE KINASE 20-RELATED"/>
    <property type="match status" value="1"/>
</dbReference>
<evidence type="ECO:0000256" key="3">
    <source>
        <dbReference type="ARBA" id="ARBA00022777"/>
    </source>
</evidence>
<protein>
    <submittedName>
        <fullName evidence="8">Serine/threonine protein kinase</fullName>
    </submittedName>
</protein>
<keyword evidence="4 5" id="KW-0067">ATP-binding</keyword>
<keyword evidence="3 8" id="KW-0418">Kinase</keyword>
<dbReference type="CDD" id="cd14014">
    <property type="entry name" value="STKc_PknB_like"/>
    <property type="match status" value="1"/>
</dbReference>
<keyword evidence="8" id="KW-0723">Serine/threonine-protein kinase</keyword>
<dbReference type="InterPro" id="IPR017441">
    <property type="entry name" value="Protein_kinase_ATP_BS"/>
</dbReference>
<dbReference type="PROSITE" id="PS50011">
    <property type="entry name" value="PROTEIN_KINASE_DOM"/>
    <property type="match status" value="1"/>
</dbReference>
<dbReference type="Pfam" id="PF00069">
    <property type="entry name" value="Pkinase"/>
    <property type="match status" value="1"/>
</dbReference>
<evidence type="ECO:0000256" key="5">
    <source>
        <dbReference type="PROSITE-ProRule" id="PRU10141"/>
    </source>
</evidence>
<dbReference type="Gene3D" id="3.30.200.20">
    <property type="entry name" value="Phosphorylase Kinase, domain 1"/>
    <property type="match status" value="1"/>
</dbReference>
<dbReference type="GO" id="GO:0004674">
    <property type="term" value="F:protein serine/threonine kinase activity"/>
    <property type="evidence" value="ECO:0007669"/>
    <property type="project" value="UniProtKB-KW"/>
</dbReference>
<evidence type="ECO:0000256" key="6">
    <source>
        <dbReference type="SAM" id="MobiDB-lite"/>
    </source>
</evidence>
<evidence type="ECO:0000256" key="2">
    <source>
        <dbReference type="ARBA" id="ARBA00022741"/>
    </source>
</evidence>
<keyword evidence="1" id="KW-0808">Transferase</keyword>
<gene>
    <name evidence="8" type="ORF">LZC95_28675</name>
</gene>